<name>A0ACC0L0X4_CHOFU</name>
<protein>
    <submittedName>
        <fullName evidence="1">Uncharacterized protein</fullName>
    </submittedName>
</protein>
<dbReference type="EMBL" id="CM046109">
    <property type="protein sequence ID" value="KAI8442167.1"/>
    <property type="molecule type" value="Genomic_DNA"/>
</dbReference>
<proteinExistence type="predicted"/>
<organism evidence="1 2">
    <name type="scientific">Choristoneura fumiferana</name>
    <name type="common">Spruce budworm moth</name>
    <name type="synonym">Archips fumiferana</name>
    <dbReference type="NCBI Taxonomy" id="7141"/>
    <lineage>
        <taxon>Eukaryota</taxon>
        <taxon>Metazoa</taxon>
        <taxon>Ecdysozoa</taxon>
        <taxon>Arthropoda</taxon>
        <taxon>Hexapoda</taxon>
        <taxon>Insecta</taxon>
        <taxon>Pterygota</taxon>
        <taxon>Neoptera</taxon>
        <taxon>Endopterygota</taxon>
        <taxon>Lepidoptera</taxon>
        <taxon>Glossata</taxon>
        <taxon>Ditrysia</taxon>
        <taxon>Tortricoidea</taxon>
        <taxon>Tortricidae</taxon>
        <taxon>Tortricinae</taxon>
        <taxon>Choristoneura</taxon>
    </lineage>
</organism>
<accession>A0ACC0L0X4</accession>
<dbReference type="Proteomes" id="UP001064048">
    <property type="component" value="Chromosome 9"/>
</dbReference>
<evidence type="ECO:0000313" key="2">
    <source>
        <dbReference type="Proteomes" id="UP001064048"/>
    </source>
</evidence>
<keyword evidence="2" id="KW-1185">Reference proteome</keyword>
<comment type="caution">
    <text evidence="1">The sequence shown here is derived from an EMBL/GenBank/DDBJ whole genome shotgun (WGS) entry which is preliminary data.</text>
</comment>
<reference evidence="1 2" key="1">
    <citation type="journal article" date="2022" name="Genome Biol. Evol.">
        <title>The Spruce Budworm Genome: Reconstructing the Evolutionary History of Antifreeze Proteins.</title>
        <authorList>
            <person name="Beliveau C."/>
            <person name="Gagne P."/>
            <person name="Picq S."/>
            <person name="Vernygora O."/>
            <person name="Keeling C.I."/>
            <person name="Pinkney K."/>
            <person name="Doucet D."/>
            <person name="Wen F."/>
            <person name="Johnston J.S."/>
            <person name="Maaroufi H."/>
            <person name="Boyle B."/>
            <person name="Laroche J."/>
            <person name="Dewar K."/>
            <person name="Juretic N."/>
            <person name="Blackburn G."/>
            <person name="Nisole A."/>
            <person name="Brunet B."/>
            <person name="Brandao M."/>
            <person name="Lumley L."/>
            <person name="Duan J."/>
            <person name="Quan G."/>
            <person name="Lucarotti C.J."/>
            <person name="Roe A.D."/>
            <person name="Sperling F.A.H."/>
            <person name="Levesque R.C."/>
            <person name="Cusson M."/>
        </authorList>
    </citation>
    <scope>NUCLEOTIDE SEQUENCE [LARGE SCALE GENOMIC DNA]</scope>
    <source>
        <strain evidence="1">Glfc:IPQL:Cfum</strain>
    </source>
</reference>
<gene>
    <name evidence="1" type="ORF">MSG28_005775</name>
</gene>
<evidence type="ECO:0000313" key="1">
    <source>
        <dbReference type="EMBL" id="KAI8442167.1"/>
    </source>
</evidence>
<sequence length="674" mass="75999">MESQKPTLGRRVLNILPFILIAGLVLVPVGIGFLCAVNTTDTVKEELEYFQNCRDEDYNYPCNNIPADQSKCSCTVQFNLTQDITGDITVYYELVTFDQTDSSYANSRDNDQLSGHPSAVPSTNCGDFRYDQDKPIFPCGKIADTMFNDSFTKLSLQSDPEKPLTINITYDGLLTEDTITYHNPPADVWANFTKPRSWLVKTGNVWEIGPKSIGVENPAFRAWMNTNLKRKPVWKVADNILPTGPYKLFIDICLLKRKERVYPAQAYNGSRKFIIEGVYPISRLSYVIIGSLALIVGIIALVFSLVLIIISKRQEKVPSRPSSYNASTLPVSDKIIHRPQSTVYEDISEEAKIPYAKTDTVKELEYFQNCRDEDYNYPCNNIPADQSKCSCAVQFNLTQDITGDITVYYELVTFDQTDSSYANSRDNDQLSGHPSAVPSTNCGDFRYDQDKPIFPCGKIADTMFNDSFTKLSLQSDPEKPLTINITYDGLLTEDTITYHNPPADVWANFTKPRSWLVKTGNVWEIGPKSIGVENPAFRAWMNTNLKRKPVWKVADNILPTGPYKLFIDICLLKRKERVYPAQAYNGSRKFIIEGVYPISRLSYVIIGSLALIVGIIALVFSLVLIIISKRQEKVPSRPSSYNASTLPVSDKIIHRPQSTVYEDISEEAMLNTNH</sequence>